<dbReference type="EMBL" id="CP019124">
    <property type="protein sequence ID" value="APX88388.1"/>
    <property type="molecule type" value="Genomic_DNA"/>
</dbReference>
<keyword evidence="2" id="KW-1185">Reference proteome</keyword>
<dbReference type="STRING" id="1267768.BV394_00440"/>
<dbReference type="RefSeq" id="WP_076978412.1">
    <property type="nucleotide sequence ID" value="NZ_CP019124.1"/>
</dbReference>
<proteinExistence type="predicted"/>
<dbReference type="OrthoDB" id="7861194at2"/>
<accession>A0A1U7DET1</accession>
<organism evidence="1 2">
    <name type="scientific">Brevirhabdus pacifica</name>
    <dbReference type="NCBI Taxonomy" id="1267768"/>
    <lineage>
        <taxon>Bacteria</taxon>
        <taxon>Pseudomonadati</taxon>
        <taxon>Pseudomonadota</taxon>
        <taxon>Alphaproteobacteria</taxon>
        <taxon>Rhodobacterales</taxon>
        <taxon>Paracoccaceae</taxon>
        <taxon>Brevirhabdus</taxon>
    </lineage>
</organism>
<dbReference type="Proteomes" id="UP000187266">
    <property type="component" value="Chromosome"/>
</dbReference>
<dbReference type="AlphaFoldDB" id="A0A1U7DET1"/>
<sequence>MSNVFRFESERGAYILSGPEGDDGFRIVVPADMVEDEAGAGLTEGQRLEWLHANLAGILSAYTARTRGGHVKEPWNRVLVEEIE</sequence>
<reference evidence="1 2" key="1">
    <citation type="submission" date="2017-01" db="EMBL/GenBank/DDBJ databases">
        <title>Genomic analysis of Xuhuaishuia manganoxidans DY6-4.</title>
        <authorList>
            <person name="Wang X."/>
        </authorList>
    </citation>
    <scope>NUCLEOTIDE SEQUENCE [LARGE SCALE GENOMIC DNA]</scope>
    <source>
        <strain evidence="1 2">DY6-4</strain>
    </source>
</reference>
<gene>
    <name evidence="1" type="ORF">BV394_00440</name>
</gene>
<evidence type="ECO:0000313" key="2">
    <source>
        <dbReference type="Proteomes" id="UP000187266"/>
    </source>
</evidence>
<accession>A0A2M9DHB2</accession>
<name>A0A1U7DET1_9RHOB</name>
<evidence type="ECO:0000313" key="1">
    <source>
        <dbReference type="EMBL" id="APX88388.1"/>
    </source>
</evidence>
<protein>
    <submittedName>
        <fullName evidence="1">Uncharacterized protein</fullName>
    </submittedName>
</protein>